<dbReference type="InterPro" id="IPR045214">
    <property type="entry name" value="Surf1/Surf4"/>
</dbReference>
<comment type="caution">
    <text evidence="6">Lacks conserved residue(s) required for the propagation of feature annotation.</text>
</comment>
<evidence type="ECO:0000256" key="6">
    <source>
        <dbReference type="RuleBase" id="RU363076"/>
    </source>
</evidence>
<keyword evidence="3 6" id="KW-0812">Transmembrane</keyword>
<name>A0A5C0B3B0_9BURK</name>
<dbReference type="OrthoDB" id="9789940at2"/>
<evidence type="ECO:0000256" key="3">
    <source>
        <dbReference type="ARBA" id="ARBA00022692"/>
    </source>
</evidence>
<gene>
    <name evidence="7" type="ORF">FXN63_02735</name>
</gene>
<keyword evidence="6" id="KW-1003">Cell membrane</keyword>
<dbReference type="CDD" id="cd06662">
    <property type="entry name" value="SURF1"/>
    <property type="match status" value="1"/>
</dbReference>
<evidence type="ECO:0000256" key="5">
    <source>
        <dbReference type="ARBA" id="ARBA00023136"/>
    </source>
</evidence>
<protein>
    <recommendedName>
        <fullName evidence="6">SURF1-like protein</fullName>
    </recommendedName>
</protein>
<evidence type="ECO:0000256" key="1">
    <source>
        <dbReference type="ARBA" id="ARBA00004370"/>
    </source>
</evidence>
<comment type="similarity">
    <text evidence="2 6">Belongs to the SURF1 family.</text>
</comment>
<sequence>MLLIIAVTVSAGRWQLARADEKRALVARVELGRTLPPLVLLPALPAADMTEWRHARARGKWLPDFTVLVENRNHQGQPGFWVVSPLQFDPPTASGGSAGASSSASPGSGEVVAVLRGWTPRALGAMPGVAPVVVRSPSGVQDIQGELIAQVPRLLELSSLSGAAPASLASRFGAADGPPRLQNFDVATYAAATGLKVLPMVLQQTGEADDGLIRDWAPPPNNIDTHLGYAMQWFSFAAIAVIALGVLLVRRFRSPRR</sequence>
<keyword evidence="8" id="KW-1185">Reference proteome</keyword>
<dbReference type="InterPro" id="IPR002994">
    <property type="entry name" value="Surf1/Shy1"/>
</dbReference>
<dbReference type="EMBL" id="CP043046">
    <property type="protein sequence ID" value="QEI09082.1"/>
    <property type="molecule type" value="Genomic_DNA"/>
</dbReference>
<dbReference type="PROSITE" id="PS50895">
    <property type="entry name" value="SURF1"/>
    <property type="match status" value="1"/>
</dbReference>
<evidence type="ECO:0000256" key="4">
    <source>
        <dbReference type="ARBA" id="ARBA00022989"/>
    </source>
</evidence>
<keyword evidence="5 6" id="KW-0472">Membrane</keyword>
<dbReference type="GO" id="GO:0005886">
    <property type="term" value="C:plasma membrane"/>
    <property type="evidence" value="ECO:0007669"/>
    <property type="project" value="UniProtKB-SubCell"/>
</dbReference>
<evidence type="ECO:0000256" key="2">
    <source>
        <dbReference type="ARBA" id="ARBA00007165"/>
    </source>
</evidence>
<accession>A0A5C0B3B0</accession>
<dbReference type="AlphaFoldDB" id="A0A5C0B3B0"/>
<evidence type="ECO:0000313" key="7">
    <source>
        <dbReference type="EMBL" id="QEI09082.1"/>
    </source>
</evidence>
<evidence type="ECO:0000313" key="8">
    <source>
        <dbReference type="Proteomes" id="UP000325161"/>
    </source>
</evidence>
<organism evidence="7 8">
    <name type="scientific">Pigmentiphaga aceris</name>
    <dbReference type="NCBI Taxonomy" id="1940612"/>
    <lineage>
        <taxon>Bacteria</taxon>
        <taxon>Pseudomonadati</taxon>
        <taxon>Pseudomonadota</taxon>
        <taxon>Betaproteobacteria</taxon>
        <taxon>Burkholderiales</taxon>
        <taxon>Alcaligenaceae</taxon>
        <taxon>Pigmentiphaga</taxon>
    </lineage>
</organism>
<keyword evidence="4 6" id="KW-1133">Transmembrane helix</keyword>
<dbReference type="Proteomes" id="UP000325161">
    <property type="component" value="Chromosome"/>
</dbReference>
<comment type="subcellular location">
    <subcellularLocation>
        <location evidence="6">Cell membrane</location>
        <topology evidence="6">Multi-pass membrane protein</topology>
    </subcellularLocation>
    <subcellularLocation>
        <location evidence="1">Membrane</location>
    </subcellularLocation>
</comment>
<dbReference type="KEGG" id="pacr:FXN63_02735"/>
<dbReference type="Pfam" id="PF02104">
    <property type="entry name" value="SURF1"/>
    <property type="match status" value="1"/>
</dbReference>
<dbReference type="PANTHER" id="PTHR23427">
    <property type="entry name" value="SURFEIT LOCUS PROTEIN"/>
    <property type="match status" value="1"/>
</dbReference>
<proteinExistence type="inferred from homology"/>
<dbReference type="PANTHER" id="PTHR23427:SF2">
    <property type="entry name" value="SURFEIT LOCUS PROTEIN 1"/>
    <property type="match status" value="1"/>
</dbReference>
<reference evidence="7 8" key="1">
    <citation type="submission" date="2019-08" db="EMBL/GenBank/DDBJ databases">
        <title>Amphibian skin-associated Pigmentiphaga: genome sequence and occurrence across geography and hosts.</title>
        <authorList>
            <person name="Bletz M.C."/>
            <person name="Bunk B."/>
            <person name="Sproeer C."/>
            <person name="Biwer P."/>
            <person name="Reiter S."/>
            <person name="Rabemananjara F.C.E."/>
            <person name="Schulz S."/>
            <person name="Overmann J."/>
            <person name="Vences M."/>
        </authorList>
    </citation>
    <scope>NUCLEOTIDE SEQUENCE [LARGE SCALE GENOMIC DNA]</scope>
    <source>
        <strain evidence="7 8">Mada1488</strain>
    </source>
</reference>
<feature type="transmembrane region" description="Helical" evidence="6">
    <location>
        <begin position="229"/>
        <end position="249"/>
    </location>
</feature>